<name>A0A0A9GBY6_ARUDO</name>
<reference evidence="1" key="1">
    <citation type="submission" date="2014-09" db="EMBL/GenBank/DDBJ databases">
        <authorList>
            <person name="Magalhaes I.L.F."/>
            <person name="Oliveira U."/>
            <person name="Santos F.R."/>
            <person name="Vidigal T.H.D.A."/>
            <person name="Brescovit A.D."/>
            <person name="Santos A.J."/>
        </authorList>
    </citation>
    <scope>NUCLEOTIDE SEQUENCE</scope>
    <source>
        <tissue evidence="1">Shoot tissue taken approximately 20 cm above the soil surface</tissue>
    </source>
</reference>
<organism evidence="1">
    <name type="scientific">Arundo donax</name>
    <name type="common">Giant reed</name>
    <name type="synonym">Donax arundinaceus</name>
    <dbReference type="NCBI Taxonomy" id="35708"/>
    <lineage>
        <taxon>Eukaryota</taxon>
        <taxon>Viridiplantae</taxon>
        <taxon>Streptophyta</taxon>
        <taxon>Embryophyta</taxon>
        <taxon>Tracheophyta</taxon>
        <taxon>Spermatophyta</taxon>
        <taxon>Magnoliopsida</taxon>
        <taxon>Liliopsida</taxon>
        <taxon>Poales</taxon>
        <taxon>Poaceae</taxon>
        <taxon>PACMAD clade</taxon>
        <taxon>Arundinoideae</taxon>
        <taxon>Arundineae</taxon>
        <taxon>Arundo</taxon>
    </lineage>
</organism>
<dbReference type="EMBL" id="GBRH01175884">
    <property type="protein sequence ID" value="JAE22012.1"/>
    <property type="molecule type" value="Transcribed_RNA"/>
</dbReference>
<sequence length="102" mass="12203">MAKLACGLKGQRLLPEGFEKNLRQLLVRSRWMASCNTWRKWRPRARDQLKTLCHTFSIMLFAEKGTWLLTEWKMQNEPRIDGHKISTLLQPLSFNRYFYGCR</sequence>
<proteinExistence type="predicted"/>
<protein>
    <submittedName>
        <fullName evidence="1">Uncharacterized protein</fullName>
    </submittedName>
</protein>
<accession>A0A0A9GBY6</accession>
<evidence type="ECO:0000313" key="1">
    <source>
        <dbReference type="EMBL" id="JAE22012.1"/>
    </source>
</evidence>
<reference evidence="1" key="2">
    <citation type="journal article" date="2015" name="Data Brief">
        <title>Shoot transcriptome of the giant reed, Arundo donax.</title>
        <authorList>
            <person name="Barrero R.A."/>
            <person name="Guerrero F.D."/>
            <person name="Moolhuijzen P."/>
            <person name="Goolsby J.A."/>
            <person name="Tidwell J."/>
            <person name="Bellgard S.E."/>
            <person name="Bellgard M.I."/>
        </authorList>
    </citation>
    <scope>NUCLEOTIDE SEQUENCE</scope>
    <source>
        <tissue evidence="1">Shoot tissue taken approximately 20 cm above the soil surface</tissue>
    </source>
</reference>
<dbReference type="AlphaFoldDB" id="A0A0A9GBY6"/>